<accession>H2XMP9</accession>
<evidence type="ECO:0000313" key="2">
    <source>
        <dbReference type="Proteomes" id="UP000008144"/>
    </source>
</evidence>
<reference evidence="2" key="1">
    <citation type="journal article" date="2002" name="Science">
        <title>The draft genome of Ciona intestinalis: insights into chordate and vertebrate origins.</title>
        <authorList>
            <person name="Dehal P."/>
            <person name="Satou Y."/>
            <person name="Campbell R.K."/>
            <person name="Chapman J."/>
            <person name="Degnan B."/>
            <person name="De Tomaso A."/>
            <person name="Davidson B."/>
            <person name="Di Gregorio A."/>
            <person name="Gelpke M."/>
            <person name="Goodstein D.M."/>
            <person name="Harafuji N."/>
            <person name="Hastings K.E."/>
            <person name="Ho I."/>
            <person name="Hotta K."/>
            <person name="Huang W."/>
            <person name="Kawashima T."/>
            <person name="Lemaire P."/>
            <person name="Martinez D."/>
            <person name="Meinertzhagen I.A."/>
            <person name="Necula S."/>
            <person name="Nonaka M."/>
            <person name="Putnam N."/>
            <person name="Rash S."/>
            <person name="Saiga H."/>
            <person name="Satake M."/>
            <person name="Terry A."/>
            <person name="Yamada L."/>
            <person name="Wang H.G."/>
            <person name="Awazu S."/>
            <person name="Azumi K."/>
            <person name="Boore J."/>
            <person name="Branno M."/>
            <person name="Chin-Bow S."/>
            <person name="DeSantis R."/>
            <person name="Doyle S."/>
            <person name="Francino P."/>
            <person name="Keys D.N."/>
            <person name="Haga S."/>
            <person name="Hayashi H."/>
            <person name="Hino K."/>
            <person name="Imai K.S."/>
            <person name="Inaba K."/>
            <person name="Kano S."/>
            <person name="Kobayashi K."/>
            <person name="Kobayashi M."/>
            <person name="Lee B.I."/>
            <person name="Makabe K.W."/>
            <person name="Manohar C."/>
            <person name="Matassi G."/>
            <person name="Medina M."/>
            <person name="Mochizuki Y."/>
            <person name="Mount S."/>
            <person name="Morishita T."/>
            <person name="Miura S."/>
            <person name="Nakayama A."/>
            <person name="Nishizaka S."/>
            <person name="Nomoto H."/>
            <person name="Ohta F."/>
            <person name="Oishi K."/>
            <person name="Rigoutsos I."/>
            <person name="Sano M."/>
            <person name="Sasaki A."/>
            <person name="Sasakura Y."/>
            <person name="Shoguchi E."/>
            <person name="Shin-i T."/>
            <person name="Spagnuolo A."/>
            <person name="Stainier D."/>
            <person name="Suzuki M.M."/>
            <person name="Tassy O."/>
            <person name="Takatori N."/>
            <person name="Tokuoka M."/>
            <person name="Yagi K."/>
            <person name="Yoshizaki F."/>
            <person name="Wada S."/>
            <person name="Zhang C."/>
            <person name="Hyatt P.D."/>
            <person name="Larimer F."/>
            <person name="Detter C."/>
            <person name="Doggett N."/>
            <person name="Glavina T."/>
            <person name="Hawkins T."/>
            <person name="Richardson P."/>
            <person name="Lucas S."/>
            <person name="Kohara Y."/>
            <person name="Levine M."/>
            <person name="Satoh N."/>
            <person name="Rokhsar D.S."/>
        </authorList>
    </citation>
    <scope>NUCLEOTIDE SEQUENCE [LARGE SCALE GENOMIC DNA]</scope>
</reference>
<dbReference type="HOGENOM" id="CLU_3159696_0_0_1"/>
<reference evidence="1" key="2">
    <citation type="journal article" date="2008" name="Genome Biol.">
        <title>Improved genome assembly and evidence-based global gene model set for the chordate Ciona intestinalis: new insight into intron and operon populations.</title>
        <authorList>
            <person name="Satou Y."/>
            <person name="Mineta K."/>
            <person name="Ogasawara M."/>
            <person name="Sasakura Y."/>
            <person name="Shoguchi E."/>
            <person name="Ueno K."/>
            <person name="Yamada L."/>
            <person name="Matsumoto J."/>
            <person name="Wasserscheid J."/>
            <person name="Dewar K."/>
            <person name="Wiley G.B."/>
            <person name="Macmil S.L."/>
            <person name="Roe B.A."/>
            <person name="Zeller R.W."/>
            <person name="Hastings K.E."/>
            <person name="Lemaire P."/>
            <person name="Lindquist E."/>
            <person name="Endo T."/>
            <person name="Hotta K."/>
            <person name="Inaba K."/>
        </authorList>
    </citation>
    <scope>NUCLEOTIDE SEQUENCE [LARGE SCALE GENOMIC DNA]</scope>
    <source>
        <strain evidence="1">wild type</strain>
    </source>
</reference>
<dbReference type="Ensembl" id="ENSCINT00000032385.1">
    <property type="protein sequence ID" value="ENSCINP00000030932.1"/>
    <property type="gene ID" value="ENSCING00000020768.1"/>
</dbReference>
<reference evidence="1" key="3">
    <citation type="submission" date="2025-08" db="UniProtKB">
        <authorList>
            <consortium name="Ensembl"/>
        </authorList>
    </citation>
    <scope>IDENTIFICATION</scope>
</reference>
<proteinExistence type="predicted"/>
<name>H2XMP9_CIOIN</name>
<reference evidence="1" key="4">
    <citation type="submission" date="2025-09" db="UniProtKB">
        <authorList>
            <consortium name="Ensembl"/>
        </authorList>
    </citation>
    <scope>IDENTIFICATION</scope>
</reference>
<evidence type="ECO:0000313" key="1">
    <source>
        <dbReference type="Ensembl" id="ENSCINP00000030932.1"/>
    </source>
</evidence>
<sequence length="48" mass="5441">MGHQWPKYGLGNRQRLGPKILEVNCQGLGMAYSNHLVLPETIYAIELM</sequence>
<dbReference type="AlphaFoldDB" id="H2XMP9"/>
<dbReference type="EMBL" id="EAAA01002992">
    <property type="status" value="NOT_ANNOTATED_CDS"/>
    <property type="molecule type" value="Genomic_DNA"/>
</dbReference>
<protein>
    <submittedName>
        <fullName evidence="1">Uncharacterized protein</fullName>
    </submittedName>
</protein>
<organism evidence="1 2">
    <name type="scientific">Ciona intestinalis</name>
    <name type="common">Transparent sea squirt</name>
    <name type="synonym">Ascidia intestinalis</name>
    <dbReference type="NCBI Taxonomy" id="7719"/>
    <lineage>
        <taxon>Eukaryota</taxon>
        <taxon>Metazoa</taxon>
        <taxon>Chordata</taxon>
        <taxon>Tunicata</taxon>
        <taxon>Ascidiacea</taxon>
        <taxon>Phlebobranchia</taxon>
        <taxon>Cionidae</taxon>
        <taxon>Ciona</taxon>
    </lineage>
</organism>
<dbReference type="InParanoid" id="H2XMP9"/>
<keyword evidence="2" id="KW-1185">Reference proteome</keyword>
<dbReference type="Proteomes" id="UP000008144">
    <property type="component" value="Chromosome 9"/>
</dbReference>